<reference evidence="3 4" key="1">
    <citation type="submission" date="2017-05" db="EMBL/GenBank/DDBJ databases">
        <authorList>
            <person name="Varghese N."/>
            <person name="Submissions S."/>
        </authorList>
    </citation>
    <scope>NUCLEOTIDE SEQUENCE [LARGE SCALE GENOMIC DNA]</scope>
    <source>
        <strain evidence="3 4">DSM 100094</strain>
    </source>
</reference>
<organism evidence="3 4">
    <name type="scientific">Paracoccus laeviglucosivorans</name>
    <dbReference type="NCBI Taxonomy" id="1197861"/>
    <lineage>
        <taxon>Bacteria</taxon>
        <taxon>Pseudomonadati</taxon>
        <taxon>Pseudomonadota</taxon>
        <taxon>Alphaproteobacteria</taxon>
        <taxon>Rhodobacterales</taxon>
        <taxon>Paracoccaceae</taxon>
        <taxon>Paracoccus</taxon>
    </lineage>
</organism>
<evidence type="ECO:0000256" key="1">
    <source>
        <dbReference type="SAM" id="SignalP"/>
    </source>
</evidence>
<dbReference type="InterPro" id="IPR036374">
    <property type="entry name" value="OxRdtase_Mopterin-bd_sf"/>
</dbReference>
<feature type="chain" id="PRO_5021877631" evidence="1">
    <location>
        <begin position="24"/>
        <end position="157"/>
    </location>
</feature>
<accession>A0A521AGA1</accession>
<name>A0A521AGA1_9RHOB</name>
<evidence type="ECO:0000313" key="3">
    <source>
        <dbReference type="EMBL" id="SMO33865.1"/>
    </source>
</evidence>
<dbReference type="SUPFAM" id="SSF56524">
    <property type="entry name" value="Oxidoreductase molybdopterin-binding domain"/>
    <property type="match status" value="1"/>
</dbReference>
<dbReference type="InterPro" id="IPR000572">
    <property type="entry name" value="OxRdtase_Mopterin-bd_dom"/>
</dbReference>
<gene>
    <name evidence="3" type="ORF">SAMN06265221_101112</name>
</gene>
<evidence type="ECO:0000313" key="4">
    <source>
        <dbReference type="Proteomes" id="UP000319014"/>
    </source>
</evidence>
<keyword evidence="1" id="KW-0732">Signal</keyword>
<protein>
    <submittedName>
        <fullName evidence="3">Oxidoreductase molybdopterin binding domain-containing protein</fullName>
    </submittedName>
</protein>
<dbReference type="EMBL" id="FXTK01000001">
    <property type="protein sequence ID" value="SMO33865.1"/>
    <property type="molecule type" value="Genomic_DNA"/>
</dbReference>
<dbReference type="Gene3D" id="3.90.420.10">
    <property type="entry name" value="Oxidoreductase, molybdopterin-binding domain"/>
    <property type="match status" value="1"/>
</dbReference>
<dbReference type="AlphaFoldDB" id="A0A521AGA1"/>
<feature type="signal peptide" evidence="1">
    <location>
        <begin position="1"/>
        <end position="23"/>
    </location>
</feature>
<proteinExistence type="predicted"/>
<dbReference type="OrthoDB" id="482420at2"/>
<keyword evidence="4" id="KW-1185">Reference proteome</keyword>
<feature type="domain" description="Oxidoreductase molybdopterin-binding" evidence="2">
    <location>
        <begin position="51"/>
        <end position="154"/>
    </location>
</feature>
<dbReference type="Proteomes" id="UP000319014">
    <property type="component" value="Unassembled WGS sequence"/>
</dbReference>
<dbReference type="Pfam" id="PF00174">
    <property type="entry name" value="Oxidored_molyb"/>
    <property type="match status" value="1"/>
</dbReference>
<evidence type="ECO:0000259" key="2">
    <source>
        <dbReference type="Pfam" id="PF00174"/>
    </source>
</evidence>
<dbReference type="RefSeq" id="WP_142661242.1">
    <property type="nucleotide sequence ID" value="NZ_FXTK01000001.1"/>
</dbReference>
<sequence>MQSWSYRIAPVFLAALLAMPAAAAETAQLTVPGHEAEVIDMAALSQLPVTEVASAFRSSKGIETGVYKGVLLWDLLSAKGLVDDPKAAMRHTILVSAGDGHQIAFSVGEIAPEFGARPILLAYEMNGKPIPDGLRMVVPGDMRGARHIKDIVTLDYR</sequence>